<dbReference type="Gene3D" id="3.40.1280.30">
    <property type="match status" value="1"/>
</dbReference>
<evidence type="ECO:0000256" key="5">
    <source>
        <dbReference type="ARBA" id="ARBA00022694"/>
    </source>
</evidence>
<dbReference type="EMBL" id="OC936212">
    <property type="protein sequence ID" value="CAD7660815.1"/>
    <property type="molecule type" value="Genomic_DNA"/>
</dbReference>
<keyword evidence="8" id="KW-0496">Mitochondrion</keyword>
<organism evidence="11">
    <name type="scientific">Oppiella nova</name>
    <dbReference type="NCBI Taxonomy" id="334625"/>
    <lineage>
        <taxon>Eukaryota</taxon>
        <taxon>Metazoa</taxon>
        <taxon>Ecdysozoa</taxon>
        <taxon>Arthropoda</taxon>
        <taxon>Chelicerata</taxon>
        <taxon>Arachnida</taxon>
        <taxon>Acari</taxon>
        <taxon>Acariformes</taxon>
        <taxon>Sarcoptiformes</taxon>
        <taxon>Oribatida</taxon>
        <taxon>Brachypylina</taxon>
        <taxon>Oppioidea</taxon>
        <taxon>Oppiidae</taxon>
        <taxon>Oppiella</taxon>
    </lineage>
</organism>
<dbReference type="AlphaFoldDB" id="A0A7R9QXQ7"/>
<accession>A0A7R9QXQ7</accession>
<proteinExistence type="predicted"/>
<dbReference type="GO" id="GO:0032259">
    <property type="term" value="P:methylation"/>
    <property type="evidence" value="ECO:0007669"/>
    <property type="project" value="UniProtKB-KW"/>
</dbReference>
<dbReference type="PROSITE" id="PS51675">
    <property type="entry name" value="SAM_MT_TRM10"/>
    <property type="match status" value="1"/>
</dbReference>
<feature type="non-terminal residue" evidence="11">
    <location>
        <position position="364"/>
    </location>
</feature>
<evidence type="ECO:0000313" key="12">
    <source>
        <dbReference type="Proteomes" id="UP000728032"/>
    </source>
</evidence>
<keyword evidence="6" id="KW-0809">Transit peptide</keyword>
<evidence type="ECO:0000256" key="2">
    <source>
        <dbReference type="ARBA" id="ARBA00022603"/>
    </source>
</evidence>
<name>A0A7R9QXQ7_9ACAR</name>
<evidence type="ECO:0000256" key="8">
    <source>
        <dbReference type="ARBA" id="ARBA00023128"/>
    </source>
</evidence>
<dbReference type="GO" id="GO:0000049">
    <property type="term" value="F:tRNA binding"/>
    <property type="evidence" value="ECO:0007669"/>
    <property type="project" value="TreeGrafter"/>
</dbReference>
<dbReference type="OrthoDB" id="9976048at2759"/>
<dbReference type="InterPro" id="IPR038459">
    <property type="entry name" value="MT_TRM10-typ_sf"/>
</dbReference>
<keyword evidence="5" id="KW-0819">tRNA processing</keyword>
<dbReference type="GO" id="GO:0070131">
    <property type="term" value="P:positive regulation of mitochondrial translation"/>
    <property type="evidence" value="ECO:0007669"/>
    <property type="project" value="TreeGrafter"/>
</dbReference>
<protein>
    <recommendedName>
        <fullName evidence="9">RNA (guanine-9-)-methyltransferase domain-containing protein 1</fullName>
    </recommendedName>
</protein>
<evidence type="ECO:0000256" key="4">
    <source>
        <dbReference type="ARBA" id="ARBA00022691"/>
    </source>
</evidence>
<dbReference type="GO" id="GO:0005654">
    <property type="term" value="C:nucleoplasm"/>
    <property type="evidence" value="ECO:0007669"/>
    <property type="project" value="TreeGrafter"/>
</dbReference>
<keyword evidence="7" id="KW-0175">Coiled coil</keyword>
<evidence type="ECO:0000256" key="3">
    <source>
        <dbReference type="ARBA" id="ARBA00022679"/>
    </source>
</evidence>
<gene>
    <name evidence="11" type="ORF">ONB1V03_LOCUS17378</name>
</gene>
<dbReference type="InterPro" id="IPR007356">
    <property type="entry name" value="tRNA_m1G_MeTrfase_euk"/>
</dbReference>
<dbReference type="InterPro" id="IPR025812">
    <property type="entry name" value="Trm10_C_MTase_dom"/>
</dbReference>
<dbReference type="EMBL" id="CAJPVJ010021387">
    <property type="protein sequence ID" value="CAG2177951.1"/>
    <property type="molecule type" value="Genomic_DNA"/>
</dbReference>
<evidence type="ECO:0000256" key="9">
    <source>
        <dbReference type="ARBA" id="ARBA00029803"/>
    </source>
</evidence>
<evidence type="ECO:0000256" key="7">
    <source>
        <dbReference type="ARBA" id="ARBA00023054"/>
    </source>
</evidence>
<dbReference type="CDD" id="cd18102">
    <property type="entry name" value="Trm10_MRRP1"/>
    <property type="match status" value="1"/>
</dbReference>
<evidence type="ECO:0000256" key="1">
    <source>
        <dbReference type="ARBA" id="ARBA00004173"/>
    </source>
</evidence>
<dbReference type="GO" id="GO:0097745">
    <property type="term" value="P:mitochondrial tRNA 5'-end processing"/>
    <property type="evidence" value="ECO:0007669"/>
    <property type="project" value="TreeGrafter"/>
</dbReference>
<evidence type="ECO:0000259" key="10">
    <source>
        <dbReference type="PROSITE" id="PS51675"/>
    </source>
</evidence>
<dbReference type="InterPro" id="IPR028564">
    <property type="entry name" value="MT_TRM10-typ"/>
</dbReference>
<dbReference type="GO" id="GO:0005739">
    <property type="term" value="C:mitochondrion"/>
    <property type="evidence" value="ECO:0007669"/>
    <property type="project" value="UniProtKB-SubCell"/>
</dbReference>
<dbReference type="PANTHER" id="PTHR13563">
    <property type="entry name" value="TRNA (GUANINE-9-) METHYLTRANSFERASE"/>
    <property type="match status" value="1"/>
</dbReference>
<comment type="subcellular location">
    <subcellularLocation>
        <location evidence="1">Mitochondrion</location>
    </subcellularLocation>
</comment>
<dbReference type="GO" id="GO:0008168">
    <property type="term" value="F:methyltransferase activity"/>
    <property type="evidence" value="ECO:0007669"/>
    <property type="project" value="UniProtKB-KW"/>
</dbReference>
<keyword evidence="3" id="KW-0808">Transferase</keyword>
<sequence>MFSLNVFNKWFANKCSNNWRHILRANVSQSCGHLDANELNTDLQFNRFQCLATNKRIESKIKIILNELKVYRNSDQYKHLMPSKLSVHQMRQLLDCSESERRRRIWIDLSPQRRRHLLSLMTRLETNDGLNQLTEPFMPYQFEKFYTNGLKNACLFGQNLVFDISFDSHMSTLECKNLAEQLHRIYDHNRYESRGMAFHLNLCNVNESHKSIQFLRFLYPTMVSNESYLNITSQSYLDLFPKEDLIYLSPHAQQVMTEYESNAVFIIGGIVDRNQVLDLSYPKAMQQNIRSMRLPIDSLVSKSNIQSLDSVFKVLVDLKNCGLLGDNYMDNRLETTVRKHLPKHKLKSVNQIAFENMKKQEIDD</sequence>
<keyword evidence="12" id="KW-1185">Reference proteome</keyword>
<keyword evidence="2" id="KW-0489">Methyltransferase</keyword>
<evidence type="ECO:0000256" key="6">
    <source>
        <dbReference type="ARBA" id="ARBA00022946"/>
    </source>
</evidence>
<dbReference type="PANTHER" id="PTHR13563:SF5">
    <property type="entry name" value="TRNA METHYLTRANSFERASE 10 HOMOLOG C"/>
    <property type="match status" value="1"/>
</dbReference>
<dbReference type="Proteomes" id="UP000728032">
    <property type="component" value="Unassembled WGS sequence"/>
</dbReference>
<feature type="domain" description="SAM-dependent MTase TRM10-type" evidence="10">
    <location>
        <begin position="146"/>
        <end position="348"/>
    </location>
</feature>
<reference evidence="11" key="1">
    <citation type="submission" date="2020-11" db="EMBL/GenBank/DDBJ databases">
        <authorList>
            <person name="Tran Van P."/>
        </authorList>
    </citation>
    <scope>NUCLEOTIDE SEQUENCE</scope>
</reference>
<evidence type="ECO:0000313" key="11">
    <source>
        <dbReference type="EMBL" id="CAD7660815.1"/>
    </source>
</evidence>
<keyword evidence="4" id="KW-0949">S-adenosyl-L-methionine</keyword>